<dbReference type="GO" id="GO:0032259">
    <property type="term" value="P:methylation"/>
    <property type="evidence" value="ECO:0007669"/>
    <property type="project" value="UniProtKB-KW"/>
</dbReference>
<comment type="similarity">
    <text evidence="6">Belongs to the class I-like SAM-binding methyltransferase superfamily. Cation-dependent O-methyltransferase family.</text>
</comment>
<evidence type="ECO:0000256" key="7">
    <source>
        <dbReference type="SAM" id="MobiDB-lite"/>
    </source>
</evidence>
<dbReference type="PANTHER" id="PTHR43836:SF2">
    <property type="entry name" value="CATECHOL O-METHYLTRANSFERASE 1-RELATED"/>
    <property type="match status" value="1"/>
</dbReference>
<evidence type="ECO:0000313" key="9">
    <source>
        <dbReference type="Proteomes" id="UP000001876"/>
    </source>
</evidence>
<reference evidence="8 9" key="1">
    <citation type="journal article" date="2009" name="Science">
        <title>Green evolution and dynamic adaptations revealed by genomes of the marine picoeukaryotes Micromonas.</title>
        <authorList>
            <person name="Worden A.Z."/>
            <person name="Lee J.H."/>
            <person name="Mock T."/>
            <person name="Rouze P."/>
            <person name="Simmons M.P."/>
            <person name="Aerts A.L."/>
            <person name="Allen A.E."/>
            <person name="Cuvelier M.L."/>
            <person name="Derelle E."/>
            <person name="Everett M.V."/>
            <person name="Foulon E."/>
            <person name="Grimwood J."/>
            <person name="Gundlach H."/>
            <person name="Henrissat B."/>
            <person name="Napoli C."/>
            <person name="McDonald S.M."/>
            <person name="Parker M.S."/>
            <person name="Rombauts S."/>
            <person name="Salamov A."/>
            <person name="Von Dassow P."/>
            <person name="Badger J.H."/>
            <person name="Coutinho P.M."/>
            <person name="Demir E."/>
            <person name="Dubchak I."/>
            <person name="Gentemann C."/>
            <person name="Eikrem W."/>
            <person name="Gready J.E."/>
            <person name="John U."/>
            <person name="Lanier W."/>
            <person name="Lindquist E.A."/>
            <person name="Lucas S."/>
            <person name="Mayer K.F."/>
            <person name="Moreau H."/>
            <person name="Not F."/>
            <person name="Otillar R."/>
            <person name="Panaud O."/>
            <person name="Pangilinan J."/>
            <person name="Paulsen I."/>
            <person name="Piegu B."/>
            <person name="Poliakov A."/>
            <person name="Robbens S."/>
            <person name="Schmutz J."/>
            <person name="Toulza E."/>
            <person name="Wyss T."/>
            <person name="Zelensky A."/>
            <person name="Zhou K."/>
            <person name="Armbrust E.V."/>
            <person name="Bhattacharya D."/>
            <person name="Goodenough U.W."/>
            <person name="Van de Peer Y."/>
            <person name="Grigoriev I.V."/>
        </authorList>
    </citation>
    <scope>NUCLEOTIDE SEQUENCE [LARGE SCALE GENOMIC DNA]</scope>
    <source>
        <strain evidence="8 9">CCMP1545</strain>
    </source>
</reference>
<dbReference type="STRING" id="564608.C1MLU2"/>
<dbReference type="eggNOG" id="KOG1663">
    <property type="taxonomic scope" value="Eukaryota"/>
</dbReference>
<organism evidence="9">
    <name type="scientific">Micromonas pusilla (strain CCMP1545)</name>
    <name type="common">Picoplanktonic green alga</name>
    <dbReference type="NCBI Taxonomy" id="564608"/>
    <lineage>
        <taxon>Eukaryota</taxon>
        <taxon>Viridiplantae</taxon>
        <taxon>Chlorophyta</taxon>
        <taxon>Mamiellophyceae</taxon>
        <taxon>Mamiellales</taxon>
        <taxon>Mamiellaceae</taxon>
        <taxon>Micromonas</taxon>
    </lineage>
</organism>
<evidence type="ECO:0000256" key="2">
    <source>
        <dbReference type="ARBA" id="ARBA00022603"/>
    </source>
</evidence>
<dbReference type="GO" id="GO:0016206">
    <property type="term" value="F:catechol O-methyltransferase activity"/>
    <property type="evidence" value="ECO:0007669"/>
    <property type="project" value="UniProtKB-EC"/>
</dbReference>
<dbReference type="InterPro" id="IPR002935">
    <property type="entry name" value="SAM_O-MeTrfase"/>
</dbReference>
<evidence type="ECO:0000256" key="3">
    <source>
        <dbReference type="ARBA" id="ARBA00022679"/>
    </source>
</evidence>
<dbReference type="EC" id="2.1.1.6" evidence="1"/>
<feature type="region of interest" description="Disordered" evidence="7">
    <location>
        <begin position="1"/>
        <end position="37"/>
    </location>
</feature>
<evidence type="ECO:0000256" key="5">
    <source>
        <dbReference type="ARBA" id="ARBA00022939"/>
    </source>
</evidence>
<evidence type="ECO:0000313" key="8">
    <source>
        <dbReference type="EMBL" id="EEH58468.1"/>
    </source>
</evidence>
<dbReference type="OMA" id="KWRVHRT"/>
<dbReference type="AlphaFoldDB" id="C1MLU2"/>
<dbReference type="PROSITE" id="PS51682">
    <property type="entry name" value="SAM_OMT_I"/>
    <property type="match status" value="1"/>
</dbReference>
<keyword evidence="9" id="KW-1185">Reference proteome</keyword>
<gene>
    <name evidence="8" type="ORF">MICPUCDRAFT_70815</name>
</gene>
<dbReference type="SUPFAM" id="SSF53335">
    <property type="entry name" value="S-adenosyl-L-methionine-dependent methyltransferases"/>
    <property type="match status" value="1"/>
</dbReference>
<dbReference type="Gene3D" id="3.40.50.150">
    <property type="entry name" value="Vaccinia Virus protein VP39"/>
    <property type="match status" value="1"/>
</dbReference>
<keyword evidence="5" id="KW-0128">Catecholamine metabolism</keyword>
<evidence type="ECO:0000256" key="1">
    <source>
        <dbReference type="ARBA" id="ARBA00012880"/>
    </source>
</evidence>
<dbReference type="PANTHER" id="PTHR43836">
    <property type="entry name" value="CATECHOL O-METHYLTRANSFERASE 1-RELATED"/>
    <property type="match status" value="1"/>
</dbReference>
<proteinExistence type="inferred from homology"/>
<dbReference type="Pfam" id="PF01596">
    <property type="entry name" value="Methyltransf_3"/>
    <property type="match status" value="1"/>
</dbReference>
<keyword evidence="3 8" id="KW-0808">Transferase</keyword>
<sequence>MSHAASTSGRSACAGRVRADGVRRNTSKSAARDGNATAAPTRRAALISLLSSRVLVETPPSARAKTTFVKDPSFYAEWSYAQPSDIIPYVEATAPRGDARAVLAAMDVFGEYYPMYKLGDEKGRILATIVRDRSPSKAVEVGTFLGYSAIWTALNLPPGGTLTCVEFEPRHVAVARALTTYAGVGDVVTILQGAGAERVSDVKKIIGQDDVADMVFFDHCKECYLPDLRSFEDAGIVGKGTVVVADNVLYPGAPDFLSYVDTAAGRYDTKLYDAAFEYDQVWKKDWTPQADALSYSVCRGPVEDAEVVL</sequence>
<keyword evidence="2 8" id="KW-0489">Methyltransferase</keyword>
<accession>C1MLU2</accession>
<name>C1MLU2_MICPC</name>
<dbReference type="GeneID" id="9682262"/>
<feature type="compositionally biased region" description="Polar residues" evidence="7">
    <location>
        <begin position="1"/>
        <end position="10"/>
    </location>
</feature>
<dbReference type="GO" id="GO:0006584">
    <property type="term" value="P:catecholamine metabolic process"/>
    <property type="evidence" value="ECO:0007669"/>
    <property type="project" value="UniProtKB-KW"/>
</dbReference>
<evidence type="ECO:0000256" key="4">
    <source>
        <dbReference type="ARBA" id="ARBA00022691"/>
    </source>
</evidence>
<dbReference type="KEGG" id="mpp:MICPUCDRAFT_70815"/>
<dbReference type="RefSeq" id="XP_003056823.1">
    <property type="nucleotide sequence ID" value="XM_003056777.1"/>
</dbReference>
<evidence type="ECO:0000256" key="6">
    <source>
        <dbReference type="ARBA" id="ARBA00023453"/>
    </source>
</evidence>
<keyword evidence="4" id="KW-0949">S-adenosyl-L-methionine</keyword>
<protein>
    <recommendedName>
        <fullName evidence="1">catechol O-methyltransferase</fullName>
        <ecNumber evidence="1">2.1.1.6</ecNumber>
    </recommendedName>
</protein>
<dbReference type="OrthoDB" id="186626at2759"/>
<dbReference type="Proteomes" id="UP000001876">
    <property type="component" value="Unassembled WGS sequence"/>
</dbReference>
<dbReference type="EMBL" id="GG663737">
    <property type="protein sequence ID" value="EEH58468.1"/>
    <property type="molecule type" value="Genomic_DNA"/>
</dbReference>
<dbReference type="InterPro" id="IPR029063">
    <property type="entry name" value="SAM-dependent_MTases_sf"/>
</dbReference>